<dbReference type="EMBL" id="NVMX01000163">
    <property type="protein sequence ID" value="PDZ94558.1"/>
    <property type="molecule type" value="Genomic_DNA"/>
</dbReference>
<organism evidence="1 2">
    <name type="scientific">Bacillus cereus</name>
    <dbReference type="NCBI Taxonomy" id="1396"/>
    <lineage>
        <taxon>Bacteria</taxon>
        <taxon>Bacillati</taxon>
        <taxon>Bacillota</taxon>
        <taxon>Bacilli</taxon>
        <taxon>Bacillales</taxon>
        <taxon>Bacillaceae</taxon>
        <taxon>Bacillus</taxon>
        <taxon>Bacillus cereus group</taxon>
    </lineage>
</organism>
<accession>A0A9X6SSW9</accession>
<reference evidence="1 2" key="1">
    <citation type="submission" date="2017-09" db="EMBL/GenBank/DDBJ databases">
        <title>Large-scale bioinformatics analysis of Bacillus genomes uncovers conserved roles of natural products in bacterial physiology.</title>
        <authorList>
            <consortium name="Agbiome Team Llc"/>
            <person name="Bleich R.M."/>
            <person name="Grubbs K.J."/>
            <person name="Santa Maria K.C."/>
            <person name="Allen S.E."/>
            <person name="Farag S."/>
            <person name="Shank E.A."/>
            <person name="Bowers A."/>
        </authorList>
    </citation>
    <scope>NUCLEOTIDE SEQUENCE [LARGE SCALE GENOMIC DNA]</scope>
    <source>
        <strain evidence="1 2">AFS092789</strain>
    </source>
</reference>
<sequence length="213" mass="24971">MKKLELTIKEIMNRNYEESEFTFAFYEFNMFQELESMRKSQWGGQNTIKNLKLRDYEGCNDSDLTFIVYKDKPFAMFRLPGLTVKDEILFDSEVLREFITDYMLEAVSGLTTNVSVHKTNVYGTVTLSVSDEIYAENIHKKQTQNEEQFLLYSRHDDTEPRKVTLNEAKCFLSGFWEEPETDSKYLAAIENADFDELKQMLKGSDYVLERLAS</sequence>
<proteinExistence type="predicted"/>
<dbReference type="AlphaFoldDB" id="A0A9X6SSW9"/>
<name>A0A9X6SSW9_BACCE</name>
<protein>
    <submittedName>
        <fullName evidence="1">Uncharacterized protein</fullName>
    </submittedName>
</protein>
<evidence type="ECO:0000313" key="2">
    <source>
        <dbReference type="Proteomes" id="UP000219922"/>
    </source>
</evidence>
<comment type="caution">
    <text evidence="1">The sequence shown here is derived from an EMBL/GenBank/DDBJ whole genome shotgun (WGS) entry which is preliminary data.</text>
</comment>
<dbReference type="Proteomes" id="UP000219922">
    <property type="component" value="Unassembled WGS sequence"/>
</dbReference>
<gene>
    <name evidence="1" type="ORF">CON36_33170</name>
</gene>
<evidence type="ECO:0000313" key="1">
    <source>
        <dbReference type="EMBL" id="PDZ94558.1"/>
    </source>
</evidence>
<dbReference type="RefSeq" id="WP_098006908.1">
    <property type="nucleotide sequence ID" value="NZ_NVMX01000163.1"/>
</dbReference>